<accession>A0AAF0DER0</accession>
<sequence length="387" mass="44169">MTPAQHTFRWNGQHDDQRSMQTYCYADWEALLREVQVLNCGRSCVYDGRYHAGGHHIVRRLKFDDSDELWLVRIPIMPGLLTLDQNDTWWTAERRFTMESEIATMKYIAKYTAIPVPTIFGYRTSIDENPVRLPYMLMQCIRGNMLYDLGGPEILNEEQKCRIRESIASIQCQMATASISKLGSLILKPNGKIDIGPLPSSFGFEGPFTSEVDYFVSWATHAKFGNPDFLHTKSEDNSLQKLKQDVMLFPAGLRSVVEKRLLSNSSSSEHRYPIVHRDFELHNILFDDSFNIVGVIDWEFAHSAPMEVFAVLTNMYSRFDSTRLHVVTDSEYIKEVRSKDLAVRQGCKLAGTFGSIWGDVGMCMVHFEEGIALPFGQLLNRVKGIDG</sequence>
<evidence type="ECO:0000313" key="3">
    <source>
        <dbReference type="Proteomes" id="UP001219355"/>
    </source>
</evidence>
<name>A0AAF0DER0_9EURO</name>
<dbReference type="SUPFAM" id="SSF56112">
    <property type="entry name" value="Protein kinase-like (PK-like)"/>
    <property type="match status" value="1"/>
</dbReference>
<dbReference type="EMBL" id="CP120627">
    <property type="protein sequence ID" value="WEW56137.1"/>
    <property type="molecule type" value="Genomic_DNA"/>
</dbReference>
<evidence type="ECO:0000259" key="1">
    <source>
        <dbReference type="Pfam" id="PF01636"/>
    </source>
</evidence>
<evidence type="ECO:0000313" key="2">
    <source>
        <dbReference type="EMBL" id="WEW56137.1"/>
    </source>
</evidence>
<keyword evidence="3" id="KW-1185">Reference proteome</keyword>
<dbReference type="InterPro" id="IPR002575">
    <property type="entry name" value="Aminoglycoside_PTrfase"/>
</dbReference>
<dbReference type="InterPro" id="IPR051678">
    <property type="entry name" value="AGP_Transferase"/>
</dbReference>
<dbReference type="Proteomes" id="UP001219355">
    <property type="component" value="Chromosome 1"/>
</dbReference>
<dbReference type="PANTHER" id="PTHR21310:SF15">
    <property type="entry name" value="AMINOGLYCOSIDE PHOSPHOTRANSFERASE DOMAIN-CONTAINING PROTEIN"/>
    <property type="match status" value="1"/>
</dbReference>
<dbReference type="PANTHER" id="PTHR21310">
    <property type="entry name" value="AMINOGLYCOSIDE PHOSPHOTRANSFERASE-RELATED-RELATED"/>
    <property type="match status" value="1"/>
</dbReference>
<dbReference type="Pfam" id="PF01636">
    <property type="entry name" value="APH"/>
    <property type="match status" value="1"/>
</dbReference>
<feature type="domain" description="Aminoglycoside phosphotransferase" evidence="1">
    <location>
        <begin position="98"/>
        <end position="306"/>
    </location>
</feature>
<organism evidence="2 3">
    <name type="scientific">Emydomyces testavorans</name>
    <dbReference type="NCBI Taxonomy" id="2070801"/>
    <lineage>
        <taxon>Eukaryota</taxon>
        <taxon>Fungi</taxon>
        <taxon>Dikarya</taxon>
        <taxon>Ascomycota</taxon>
        <taxon>Pezizomycotina</taxon>
        <taxon>Eurotiomycetes</taxon>
        <taxon>Eurotiomycetidae</taxon>
        <taxon>Onygenales</taxon>
        <taxon>Nannizziopsiaceae</taxon>
        <taxon>Emydomyces</taxon>
    </lineage>
</organism>
<reference evidence="2" key="1">
    <citation type="submission" date="2023-03" db="EMBL/GenBank/DDBJ databases">
        <title>Emydomyces testavorans Genome Sequence.</title>
        <authorList>
            <person name="Hoyer L."/>
        </authorList>
    </citation>
    <scope>NUCLEOTIDE SEQUENCE</scope>
    <source>
        <strain evidence="2">16-2883</strain>
    </source>
</reference>
<dbReference type="Gene3D" id="3.90.1200.10">
    <property type="match status" value="1"/>
</dbReference>
<protein>
    <recommendedName>
        <fullName evidence="1">Aminoglycoside phosphotransferase domain-containing protein</fullName>
    </recommendedName>
</protein>
<gene>
    <name evidence="2" type="ORF">PRK78_001572</name>
</gene>
<dbReference type="AlphaFoldDB" id="A0AAF0DER0"/>
<proteinExistence type="predicted"/>
<dbReference type="InterPro" id="IPR011009">
    <property type="entry name" value="Kinase-like_dom_sf"/>
</dbReference>